<reference evidence="2 3" key="1">
    <citation type="journal article" date="2023" name="Front. Microbiol.">
        <title>Phylogeography and host specificity of Pasteurellaceae pathogenic to sea-farmed fish in the north-east Atlantic.</title>
        <authorList>
            <person name="Gulla S."/>
            <person name="Colquhoun D.J."/>
            <person name="Olsen A.B."/>
            <person name="Spilsberg B."/>
            <person name="Lagesen K."/>
            <person name="Aakesson C.P."/>
            <person name="Strom S."/>
            <person name="Manji F."/>
            <person name="Birkbeck T.H."/>
            <person name="Nilsen H.K."/>
        </authorList>
    </citation>
    <scope>NUCLEOTIDE SEQUENCE [LARGE SCALE GENOMIC DNA]</scope>
    <source>
        <strain evidence="2 3">VIO11850</strain>
    </source>
</reference>
<accession>A0ABT9JIA3</accession>
<feature type="domain" description="DUF4224" evidence="1">
    <location>
        <begin position="5"/>
        <end position="45"/>
    </location>
</feature>
<evidence type="ECO:0000313" key="3">
    <source>
        <dbReference type="Proteomes" id="UP001224812"/>
    </source>
</evidence>
<dbReference type="Proteomes" id="UP001224812">
    <property type="component" value="Unassembled WGS sequence"/>
</dbReference>
<gene>
    <name evidence="2" type="ORF">QJT92_01125</name>
</gene>
<dbReference type="EMBL" id="JASAVS010000001">
    <property type="protein sequence ID" value="MDP8084534.1"/>
    <property type="molecule type" value="Genomic_DNA"/>
</dbReference>
<evidence type="ECO:0000259" key="1">
    <source>
        <dbReference type="Pfam" id="PF13986"/>
    </source>
</evidence>
<dbReference type="RefSeq" id="WP_306383741.1">
    <property type="nucleotide sequence ID" value="NZ_JASAVR010000001.1"/>
</dbReference>
<protein>
    <submittedName>
        <fullName evidence="2">DUF4224 domain-containing protein</fullName>
    </submittedName>
</protein>
<keyword evidence="3" id="KW-1185">Reference proteome</keyword>
<comment type="caution">
    <text evidence="2">The sequence shown here is derived from an EMBL/GenBank/DDBJ whole genome shotgun (WGS) entry which is preliminary data.</text>
</comment>
<sequence length="66" mass="7834">MEIATKEQLIRTTGYKNKSKQIDWLRKQGKNFQINKFGEPIITEYALFDMPVPKQSKPKPQWQPKI</sequence>
<dbReference type="InterPro" id="IPR025319">
    <property type="entry name" value="DUF4224"/>
</dbReference>
<evidence type="ECO:0000313" key="2">
    <source>
        <dbReference type="EMBL" id="MDP8084534.1"/>
    </source>
</evidence>
<dbReference type="Pfam" id="PF13986">
    <property type="entry name" value="DUF4224"/>
    <property type="match status" value="1"/>
</dbReference>
<name>A0ABT9JIA3_9PAST</name>
<proteinExistence type="predicted"/>
<organism evidence="2 3">
    <name type="scientific">Phocoenobacter skyensis</name>
    <dbReference type="NCBI Taxonomy" id="97481"/>
    <lineage>
        <taxon>Bacteria</taxon>
        <taxon>Pseudomonadati</taxon>
        <taxon>Pseudomonadota</taxon>
        <taxon>Gammaproteobacteria</taxon>
        <taxon>Pasteurellales</taxon>
        <taxon>Pasteurellaceae</taxon>
        <taxon>Phocoenobacter</taxon>
    </lineage>
</organism>